<protein>
    <submittedName>
        <fullName evidence="2">Ketosteroid isomerase homolog</fullName>
    </submittedName>
</protein>
<evidence type="ECO:0000313" key="2">
    <source>
        <dbReference type="EMBL" id="SFE25181.1"/>
    </source>
</evidence>
<name>A0A1I1Z0C0_9BURK</name>
<sequence>MSPRTPYRAALVGGSADETEAAFYEALQAGDIDRFMACWAEEDDIVCVNPGGPRLLGAGAIRAAFAAMFAHGGLRAKPAQVHRVQALASAVHSVVEHVEVRLEGDVREALVQSTNVYHKTPQGWRLVAHHASPGTVHEAVAVAGPVPPVLH</sequence>
<dbReference type="InterPro" id="IPR032710">
    <property type="entry name" value="NTF2-like_dom_sf"/>
</dbReference>
<reference evidence="3" key="1">
    <citation type="submission" date="2016-10" db="EMBL/GenBank/DDBJ databases">
        <authorList>
            <person name="Varghese N."/>
            <person name="Submissions S."/>
        </authorList>
    </citation>
    <scope>NUCLEOTIDE SEQUENCE [LARGE SCALE GENOMIC DNA]</scope>
    <source>
        <strain evidence="3">DSM 7481</strain>
    </source>
</reference>
<dbReference type="Gene3D" id="3.10.450.50">
    <property type="match status" value="1"/>
</dbReference>
<dbReference type="SUPFAM" id="SSF54427">
    <property type="entry name" value="NTF2-like"/>
    <property type="match status" value="1"/>
</dbReference>
<keyword evidence="2" id="KW-0413">Isomerase</keyword>
<feature type="domain" description="SnoaL-like" evidence="1">
    <location>
        <begin position="21"/>
        <end position="133"/>
    </location>
</feature>
<proteinExistence type="predicted"/>
<organism evidence="2 3">
    <name type="scientific">Paracidovorax konjaci</name>
    <dbReference type="NCBI Taxonomy" id="32040"/>
    <lineage>
        <taxon>Bacteria</taxon>
        <taxon>Pseudomonadati</taxon>
        <taxon>Pseudomonadota</taxon>
        <taxon>Betaproteobacteria</taxon>
        <taxon>Burkholderiales</taxon>
        <taxon>Comamonadaceae</taxon>
        <taxon>Paracidovorax</taxon>
    </lineage>
</organism>
<dbReference type="GO" id="GO:0016853">
    <property type="term" value="F:isomerase activity"/>
    <property type="evidence" value="ECO:0007669"/>
    <property type="project" value="UniProtKB-KW"/>
</dbReference>
<evidence type="ECO:0000313" key="3">
    <source>
        <dbReference type="Proteomes" id="UP000199517"/>
    </source>
</evidence>
<dbReference type="Pfam" id="PF13474">
    <property type="entry name" value="SnoaL_3"/>
    <property type="match status" value="1"/>
</dbReference>
<evidence type="ECO:0000259" key="1">
    <source>
        <dbReference type="Pfam" id="PF13474"/>
    </source>
</evidence>
<accession>A0A1I1Z0C0</accession>
<dbReference type="AlphaFoldDB" id="A0A1I1Z0C0"/>
<dbReference type="EMBL" id="FOMQ01000022">
    <property type="protein sequence ID" value="SFE25181.1"/>
    <property type="molecule type" value="Genomic_DNA"/>
</dbReference>
<dbReference type="OrthoDB" id="5767026at2"/>
<dbReference type="Proteomes" id="UP000199517">
    <property type="component" value="Unassembled WGS sequence"/>
</dbReference>
<dbReference type="InterPro" id="IPR037401">
    <property type="entry name" value="SnoaL-like"/>
</dbReference>
<dbReference type="RefSeq" id="WP_092957335.1">
    <property type="nucleotide sequence ID" value="NZ_FOMQ01000022.1"/>
</dbReference>
<gene>
    <name evidence="2" type="ORF">SAMN04489710_1228</name>
</gene>
<keyword evidence="3" id="KW-1185">Reference proteome</keyword>
<dbReference type="STRING" id="32040.SAMN04489710_1228"/>